<keyword evidence="4" id="KW-0967">Endosome</keyword>
<feature type="compositionally biased region" description="Polar residues" evidence="8">
    <location>
        <begin position="264"/>
        <end position="273"/>
    </location>
</feature>
<evidence type="ECO:0000256" key="3">
    <source>
        <dbReference type="ARBA" id="ARBA00022448"/>
    </source>
</evidence>
<keyword evidence="3 7" id="KW-0813">Transport</keyword>
<dbReference type="Pfam" id="PF09454">
    <property type="entry name" value="Vps23_core"/>
    <property type="match status" value="1"/>
</dbReference>
<dbReference type="OrthoDB" id="306304at2759"/>
<dbReference type="PANTHER" id="PTHR23306">
    <property type="entry name" value="TUMOR SUSCEPTIBILITY GENE 101 PROTEIN-RELATED"/>
    <property type="match status" value="1"/>
</dbReference>
<accession>A0A261Y092</accession>
<evidence type="ECO:0000256" key="2">
    <source>
        <dbReference type="ARBA" id="ARBA00009594"/>
    </source>
</evidence>
<feature type="region of interest" description="Disordered" evidence="8">
    <location>
        <begin position="145"/>
        <end position="232"/>
    </location>
</feature>
<dbReference type="Proteomes" id="UP000242875">
    <property type="component" value="Unassembled WGS sequence"/>
</dbReference>
<protein>
    <recommendedName>
        <fullName evidence="13">UEV domain-containing protein</fullName>
    </recommendedName>
</protein>
<dbReference type="EMBL" id="MVBO01000056">
    <property type="protein sequence ID" value="OZJ04039.1"/>
    <property type="molecule type" value="Genomic_DNA"/>
</dbReference>
<evidence type="ECO:0000259" key="10">
    <source>
        <dbReference type="PROSITE" id="PS51322"/>
    </source>
</evidence>
<dbReference type="PANTHER" id="PTHR23306:SF3">
    <property type="entry name" value="TUMOR SUPPRESSOR PROTEIN 101"/>
    <property type="match status" value="1"/>
</dbReference>
<comment type="subcellular location">
    <subcellularLocation>
        <location evidence="1">Endosome</location>
    </subcellularLocation>
</comment>
<evidence type="ECO:0000256" key="4">
    <source>
        <dbReference type="ARBA" id="ARBA00022753"/>
    </source>
</evidence>
<sequence length="469" mass="52821">MDLSATRSWLRTVLQAYRDPERTFRDVDAVLQMYANLKPKMDNYTYDNGHTQLLLCLQGTVPITYRKNPYNIPMAFWIPSDYPLHPPIPYVKPTPTMWVKKNNNVDVSGLCYHPYRSDWGSDIQNHNIVELIYILQQVFSEEPPVYTKPPGSAPYPSYGMPMNNTSPRPNGTPPPIPLKNGLGNLSPASTPHIASTDLGNAAKGNGHSPQSGPLDYSTRPAPATPPNPPNPLKVGFQYDTTGKQLRDVLTDLSRGLGNLAMHTRTGSGSSLPQVQPPATSHTPPPSQSSTHTNNAINTIPAILPDHPLTPLRLALFDKLQRRLDEHSRETQITTDAYLVANKQLVDSEQRIDSERRRLTEIQNRLSQNISLLDRRCRELDMVIQKVERLPDVEVDEIVGSTTVVYNQLFDVVAEDHAIEDTIYFLSKALNEERIDWTTFQKHARKLATDQFEKRALMKKIRDHIAAQTT</sequence>
<dbReference type="InterPro" id="IPR052070">
    <property type="entry name" value="ESCRT-I_UEV_domain"/>
</dbReference>
<evidence type="ECO:0000256" key="5">
    <source>
        <dbReference type="ARBA" id="ARBA00022927"/>
    </source>
</evidence>
<reference evidence="11 12" key="1">
    <citation type="journal article" date="2017" name="Mycologia">
        <title>Bifiguratus adelaidae, gen. et sp. nov., a new member of Mucoromycotina in endophytic and soil-dwelling habitats.</title>
        <authorList>
            <person name="Torres-Cruz T.J."/>
            <person name="Billingsley Tobias T.L."/>
            <person name="Almatruk M."/>
            <person name="Hesse C."/>
            <person name="Kuske C.R."/>
            <person name="Desiro A."/>
            <person name="Benucci G.M."/>
            <person name="Bonito G."/>
            <person name="Stajich J.E."/>
            <person name="Dunlap C."/>
            <person name="Arnold A.E."/>
            <person name="Porras-Alfaro A."/>
        </authorList>
    </citation>
    <scope>NUCLEOTIDE SEQUENCE [LARGE SCALE GENOMIC DNA]</scope>
    <source>
        <strain evidence="11 12">AZ0501</strain>
    </source>
</reference>
<feature type="domain" description="UEV" evidence="10">
    <location>
        <begin position="4"/>
        <end position="149"/>
    </location>
</feature>
<evidence type="ECO:0000256" key="8">
    <source>
        <dbReference type="SAM" id="MobiDB-lite"/>
    </source>
</evidence>
<comment type="caution">
    <text evidence="11">The sequence shown here is derived from an EMBL/GenBank/DDBJ whole genome shotgun (WGS) entry which is preliminary data.</text>
</comment>
<evidence type="ECO:0000259" key="9">
    <source>
        <dbReference type="PROSITE" id="PS51312"/>
    </source>
</evidence>
<evidence type="ECO:0008006" key="13">
    <source>
        <dbReference type="Google" id="ProtNLM"/>
    </source>
</evidence>
<comment type="similarity">
    <text evidence="2">Belongs to the ubiquitin-conjugating enzyme family. UEV subfamily.</text>
</comment>
<dbReference type="Gene3D" id="6.10.250.370">
    <property type="match status" value="1"/>
</dbReference>
<dbReference type="SUPFAM" id="SSF140111">
    <property type="entry name" value="Endosomal sorting complex assembly domain"/>
    <property type="match status" value="1"/>
</dbReference>
<dbReference type="CDD" id="cd11685">
    <property type="entry name" value="UEV_TSG101-like"/>
    <property type="match status" value="1"/>
</dbReference>
<dbReference type="Gene3D" id="3.10.110.10">
    <property type="entry name" value="Ubiquitin Conjugating Enzyme"/>
    <property type="match status" value="1"/>
</dbReference>
<dbReference type="Gene3D" id="6.10.140.820">
    <property type="match status" value="1"/>
</dbReference>
<evidence type="ECO:0000256" key="1">
    <source>
        <dbReference type="ARBA" id="ARBA00004177"/>
    </source>
</evidence>
<feature type="domain" description="SB" evidence="9">
    <location>
        <begin position="402"/>
        <end position="469"/>
    </location>
</feature>
<keyword evidence="5 7" id="KW-0653">Protein transport</keyword>
<feature type="region of interest" description="Disordered" evidence="8">
    <location>
        <begin position="259"/>
        <end position="293"/>
    </location>
</feature>
<name>A0A261Y092_9FUNG</name>
<dbReference type="SUPFAM" id="SSF54495">
    <property type="entry name" value="UBC-like"/>
    <property type="match status" value="1"/>
</dbReference>
<feature type="compositionally biased region" description="Pro residues" evidence="8">
    <location>
        <begin position="222"/>
        <end position="231"/>
    </location>
</feature>
<dbReference type="InterPro" id="IPR037202">
    <property type="entry name" value="ESCRT_assembly_dom"/>
</dbReference>
<keyword evidence="6" id="KW-0175">Coiled coil</keyword>
<dbReference type="Pfam" id="PF05743">
    <property type="entry name" value="UEV"/>
    <property type="match status" value="1"/>
</dbReference>
<feature type="compositionally biased region" description="Low complexity" evidence="8">
    <location>
        <begin position="276"/>
        <end position="292"/>
    </location>
</feature>
<evidence type="ECO:0000313" key="11">
    <source>
        <dbReference type="EMBL" id="OZJ04039.1"/>
    </source>
</evidence>
<dbReference type="InterPro" id="IPR016135">
    <property type="entry name" value="UBQ-conjugating_enzyme/RWD"/>
</dbReference>
<dbReference type="InterPro" id="IPR017916">
    <property type="entry name" value="SB_dom"/>
</dbReference>
<gene>
    <name evidence="11" type="ORF">BZG36_03579</name>
</gene>
<evidence type="ECO:0000256" key="7">
    <source>
        <dbReference type="PROSITE-ProRule" id="PRU00644"/>
    </source>
</evidence>
<organism evidence="11 12">
    <name type="scientific">Bifiguratus adelaidae</name>
    <dbReference type="NCBI Taxonomy" id="1938954"/>
    <lineage>
        <taxon>Eukaryota</taxon>
        <taxon>Fungi</taxon>
        <taxon>Fungi incertae sedis</taxon>
        <taxon>Mucoromycota</taxon>
        <taxon>Mucoromycotina</taxon>
        <taxon>Endogonomycetes</taxon>
        <taxon>Endogonales</taxon>
        <taxon>Endogonales incertae sedis</taxon>
        <taxon>Bifiguratus</taxon>
    </lineage>
</organism>
<dbReference type="PROSITE" id="PS51322">
    <property type="entry name" value="UEV"/>
    <property type="match status" value="1"/>
</dbReference>
<proteinExistence type="inferred from homology"/>
<dbReference type="InterPro" id="IPR008883">
    <property type="entry name" value="UEV_N"/>
</dbReference>
<keyword evidence="12" id="KW-1185">Reference proteome</keyword>
<dbReference type="AlphaFoldDB" id="A0A261Y092"/>
<dbReference type="GO" id="GO:0043130">
    <property type="term" value="F:ubiquitin binding"/>
    <property type="evidence" value="ECO:0007669"/>
    <property type="project" value="TreeGrafter"/>
</dbReference>
<evidence type="ECO:0000256" key="6">
    <source>
        <dbReference type="ARBA" id="ARBA00023054"/>
    </source>
</evidence>
<dbReference type="GO" id="GO:0015031">
    <property type="term" value="P:protein transport"/>
    <property type="evidence" value="ECO:0007669"/>
    <property type="project" value="UniProtKB-UniRule"/>
</dbReference>
<evidence type="ECO:0000313" key="12">
    <source>
        <dbReference type="Proteomes" id="UP000242875"/>
    </source>
</evidence>
<dbReference type="PROSITE" id="PS51312">
    <property type="entry name" value="SB"/>
    <property type="match status" value="1"/>
</dbReference>
<dbReference type="GO" id="GO:0072666">
    <property type="term" value="P:establishment of protein localization to vacuole"/>
    <property type="evidence" value="ECO:0007669"/>
    <property type="project" value="UniProtKB-ARBA"/>
</dbReference>
<dbReference type="GO" id="GO:0000813">
    <property type="term" value="C:ESCRT I complex"/>
    <property type="evidence" value="ECO:0007669"/>
    <property type="project" value="TreeGrafter"/>
</dbReference>
<dbReference type="GO" id="GO:0043162">
    <property type="term" value="P:ubiquitin-dependent protein catabolic process via the multivesicular body sorting pathway"/>
    <property type="evidence" value="ECO:0007669"/>
    <property type="project" value="UniProtKB-ARBA"/>
</dbReference>